<accession>A0A0N1NXV6</accession>
<dbReference type="STRING" id="1664694.A0A0N1NXV6"/>
<dbReference type="GO" id="GO:0005874">
    <property type="term" value="C:microtubule"/>
    <property type="evidence" value="ECO:0007669"/>
    <property type="project" value="UniProtKB-KW"/>
</dbReference>
<feature type="region of interest" description="Disordered" evidence="7">
    <location>
        <begin position="486"/>
        <end position="511"/>
    </location>
</feature>
<protein>
    <recommendedName>
        <fullName evidence="6">Spindle pole body component</fullName>
    </recommendedName>
</protein>
<feature type="domain" description="Gamma tubulin complex component protein N-terminal" evidence="9">
    <location>
        <begin position="4"/>
        <end position="283"/>
    </location>
</feature>
<evidence type="ECO:0000256" key="7">
    <source>
        <dbReference type="SAM" id="MobiDB-lite"/>
    </source>
</evidence>
<keyword evidence="5 6" id="KW-0206">Cytoskeleton</keyword>
<evidence type="ECO:0000313" key="11">
    <source>
        <dbReference type="Proteomes" id="UP000038010"/>
    </source>
</evidence>
<dbReference type="GO" id="GO:0007020">
    <property type="term" value="P:microtubule nucleation"/>
    <property type="evidence" value="ECO:0007669"/>
    <property type="project" value="InterPro"/>
</dbReference>
<proteinExistence type="inferred from homology"/>
<organism evidence="10 11">
    <name type="scientific">Cyphellophora attinorum</name>
    <dbReference type="NCBI Taxonomy" id="1664694"/>
    <lineage>
        <taxon>Eukaryota</taxon>
        <taxon>Fungi</taxon>
        <taxon>Dikarya</taxon>
        <taxon>Ascomycota</taxon>
        <taxon>Pezizomycotina</taxon>
        <taxon>Eurotiomycetes</taxon>
        <taxon>Chaetothyriomycetidae</taxon>
        <taxon>Chaetothyriales</taxon>
        <taxon>Cyphellophoraceae</taxon>
        <taxon>Cyphellophora</taxon>
    </lineage>
</organism>
<dbReference type="GO" id="GO:0031122">
    <property type="term" value="P:cytoplasmic microtubule organization"/>
    <property type="evidence" value="ECO:0007669"/>
    <property type="project" value="TreeGrafter"/>
</dbReference>
<evidence type="ECO:0000259" key="9">
    <source>
        <dbReference type="Pfam" id="PF17681"/>
    </source>
</evidence>
<dbReference type="GO" id="GO:0000922">
    <property type="term" value="C:spindle pole"/>
    <property type="evidence" value="ECO:0007669"/>
    <property type="project" value="InterPro"/>
</dbReference>
<name>A0A0N1NXV6_9EURO</name>
<dbReference type="GO" id="GO:0000278">
    <property type="term" value="P:mitotic cell cycle"/>
    <property type="evidence" value="ECO:0007669"/>
    <property type="project" value="TreeGrafter"/>
</dbReference>
<dbReference type="GeneID" id="28732757"/>
<dbReference type="GO" id="GO:0044732">
    <property type="term" value="C:mitotic spindle pole body"/>
    <property type="evidence" value="ECO:0007669"/>
    <property type="project" value="TreeGrafter"/>
</dbReference>
<dbReference type="GO" id="GO:0051321">
    <property type="term" value="P:meiotic cell cycle"/>
    <property type="evidence" value="ECO:0007669"/>
    <property type="project" value="TreeGrafter"/>
</dbReference>
<dbReference type="InterPro" id="IPR040457">
    <property type="entry name" value="GCP_C"/>
</dbReference>
<dbReference type="PANTHER" id="PTHR19302:SF27">
    <property type="entry name" value="GAMMA-TUBULIN COMPLEX COMPONENT 4"/>
    <property type="match status" value="1"/>
</dbReference>
<dbReference type="OrthoDB" id="78652at2759"/>
<dbReference type="Proteomes" id="UP000038010">
    <property type="component" value="Unassembled WGS sequence"/>
</dbReference>
<dbReference type="EMBL" id="LFJN01000019">
    <property type="protein sequence ID" value="KPI38294.1"/>
    <property type="molecule type" value="Genomic_DNA"/>
</dbReference>
<dbReference type="GO" id="GO:0043015">
    <property type="term" value="F:gamma-tubulin binding"/>
    <property type="evidence" value="ECO:0007669"/>
    <property type="project" value="InterPro"/>
</dbReference>
<feature type="domain" description="Gamma tubulin complex component C-terminal" evidence="8">
    <location>
        <begin position="320"/>
        <end position="735"/>
    </location>
</feature>
<keyword evidence="3 6" id="KW-0963">Cytoplasm</keyword>
<evidence type="ECO:0000256" key="1">
    <source>
        <dbReference type="ARBA" id="ARBA00004267"/>
    </source>
</evidence>
<gene>
    <name evidence="10" type="ORF">AB675_11982</name>
</gene>
<dbReference type="AlphaFoldDB" id="A0A0N1NXV6"/>
<evidence type="ECO:0000256" key="2">
    <source>
        <dbReference type="ARBA" id="ARBA00010337"/>
    </source>
</evidence>
<evidence type="ECO:0000313" key="10">
    <source>
        <dbReference type="EMBL" id="KPI38294.1"/>
    </source>
</evidence>
<dbReference type="RefSeq" id="XP_017998257.1">
    <property type="nucleotide sequence ID" value="XM_018140876.1"/>
</dbReference>
<dbReference type="GO" id="GO:0000930">
    <property type="term" value="C:gamma-tubulin complex"/>
    <property type="evidence" value="ECO:0007669"/>
    <property type="project" value="TreeGrafter"/>
</dbReference>
<dbReference type="Pfam" id="PF04130">
    <property type="entry name" value="GCP_C_terminal"/>
    <property type="match status" value="1"/>
</dbReference>
<reference evidence="10 11" key="1">
    <citation type="submission" date="2015-06" db="EMBL/GenBank/DDBJ databases">
        <title>Draft genome of the ant-associated black yeast Phialophora attae CBS 131958.</title>
        <authorList>
            <person name="Moreno L.F."/>
            <person name="Stielow B.J."/>
            <person name="de Hoog S."/>
            <person name="Vicente V.A."/>
            <person name="Weiss V.A."/>
            <person name="de Vries M."/>
            <person name="Cruz L.M."/>
            <person name="Souza E.M."/>
        </authorList>
    </citation>
    <scope>NUCLEOTIDE SEQUENCE [LARGE SCALE GENOMIC DNA]</scope>
    <source>
        <strain evidence="10 11">CBS 131958</strain>
    </source>
</reference>
<dbReference type="Gene3D" id="1.20.120.1900">
    <property type="entry name" value="Gamma-tubulin complex, C-terminal domain"/>
    <property type="match status" value="1"/>
</dbReference>
<evidence type="ECO:0000256" key="6">
    <source>
        <dbReference type="RuleBase" id="RU363050"/>
    </source>
</evidence>
<comment type="caution">
    <text evidence="10">The sequence shown here is derived from an EMBL/GenBank/DDBJ whole genome shotgun (WGS) entry which is preliminary data.</text>
</comment>
<keyword evidence="11" id="KW-1185">Reference proteome</keyword>
<dbReference type="VEuPathDB" id="FungiDB:AB675_11982"/>
<comment type="subcellular location">
    <subcellularLocation>
        <location evidence="1 6">Cytoplasm</location>
        <location evidence="1 6">Cytoskeleton</location>
        <location evidence="1 6">Microtubule organizing center</location>
    </subcellularLocation>
</comment>
<dbReference type="GO" id="GO:0051225">
    <property type="term" value="P:spindle assembly"/>
    <property type="evidence" value="ECO:0007669"/>
    <property type="project" value="TreeGrafter"/>
</dbReference>
<sequence>MLQQEILLALSGYQSDIFEKVKRTDQSDEGLNQVVSEPERAMLNVLGQIADLHVEIKTTAARIAGGHPSPICRGVAAAISDTHLVAFRKKIIAVEASILRRDAAYVGAYDIVPLSTIAGEFTPWTRRLRWLRNITHFAMNAEGSEPRTACSGKAMLDYLHSETRTGHSDLEELALSLEICAQKISMRSVAAWVLYGSLPTFGASDFMLQRKASATYGTAEATVDYALVPGFVTRQTAETILAIGNALNQIQAQLKTTAGAALSNVIKPSSLLPKHLKLLESLQYPLSTWLVQQAMNEIEISISQNALAAILPVNQVADFLEVIRRYSLLSEGEFATGLIEQAASKLASRQSKHASKPVRKMGRVDDLTIKDAELSSVLTKTWDELAAVQSSDIGDNKISKLARTLLVLRGINVSSTGSETSLSTLMPTATALSIDLPTDSNLRLFLQAQDIATYSRITSFLLSIRRAELQLAQLWKLTSQRRCHPTPIGPPISATPYGQQALTTRRTRENHRSKIMRQHWASTSKTLFVFNELDAYIHGEVIHHSWAAFQDWLGTGVNGSRPASSRSQGSRPGTGSSTTDALRSSGRPRQMNDPRTLASGHRAFLDALHAGLLLANSPLLTVLKEILNTIDHYVALFSQLSSIWQGLDLQEDEGVVDAFTNYKEDERNVLAEMTRCRTSLEEMIVGLVEKLKAAEHDRTASDLQTGFEALDMASSHAFVPWKVRTLDRLIMKLDYLTGANGQQDDGEGIMLDDNED</sequence>
<evidence type="ECO:0000256" key="3">
    <source>
        <dbReference type="ARBA" id="ARBA00022490"/>
    </source>
</evidence>
<evidence type="ECO:0000256" key="5">
    <source>
        <dbReference type="ARBA" id="ARBA00023212"/>
    </source>
</evidence>
<dbReference type="InterPro" id="IPR042241">
    <property type="entry name" value="GCP_C_sf"/>
</dbReference>
<dbReference type="GO" id="GO:0051011">
    <property type="term" value="F:microtubule minus-end binding"/>
    <property type="evidence" value="ECO:0007669"/>
    <property type="project" value="TreeGrafter"/>
</dbReference>
<keyword evidence="4 6" id="KW-0493">Microtubule</keyword>
<evidence type="ECO:0000256" key="4">
    <source>
        <dbReference type="ARBA" id="ARBA00022701"/>
    </source>
</evidence>
<dbReference type="InterPro" id="IPR041470">
    <property type="entry name" value="GCP_N"/>
</dbReference>
<dbReference type="PANTHER" id="PTHR19302">
    <property type="entry name" value="GAMMA TUBULIN COMPLEX PROTEIN"/>
    <property type="match status" value="1"/>
</dbReference>
<feature type="region of interest" description="Disordered" evidence="7">
    <location>
        <begin position="559"/>
        <end position="595"/>
    </location>
</feature>
<dbReference type="Pfam" id="PF17681">
    <property type="entry name" value="GCP_N_terminal"/>
    <property type="match status" value="1"/>
</dbReference>
<dbReference type="InterPro" id="IPR007259">
    <property type="entry name" value="GCP"/>
</dbReference>
<evidence type="ECO:0000259" key="8">
    <source>
        <dbReference type="Pfam" id="PF04130"/>
    </source>
</evidence>
<comment type="similarity">
    <text evidence="2 6">Belongs to the TUBGCP family.</text>
</comment>
<feature type="compositionally biased region" description="Polar residues" evidence="7">
    <location>
        <begin position="561"/>
        <end position="582"/>
    </location>
</feature>